<reference evidence="1 2" key="1">
    <citation type="submission" date="2020-02" db="EMBL/GenBank/DDBJ databases">
        <title>Paraburkholderia simonii sp. nov. and Paraburkholderia youngii sp. nov. Brazilian and Mexican Mimosa-associated rhizobia.</title>
        <authorList>
            <person name="Mavima L."/>
            <person name="Beukes C.W."/>
            <person name="Chan W.Y."/>
            <person name="Palmer M."/>
            <person name="De Meyer S.E."/>
            <person name="James E.K."/>
            <person name="Venter S.N."/>
            <person name="Steenkamp E.T."/>
        </authorList>
    </citation>
    <scope>NUCLEOTIDE SEQUENCE [LARGE SCALE GENOMIC DNA]</scope>
    <source>
        <strain evidence="1 2">JPY169</strain>
    </source>
</reference>
<comment type="caution">
    <text evidence="1">The sequence shown here is derived from an EMBL/GenBank/DDBJ whole genome shotgun (WGS) entry which is preliminary data.</text>
</comment>
<gene>
    <name evidence="1" type="ORF">G5S42_42665</name>
</gene>
<evidence type="ECO:0000313" key="1">
    <source>
        <dbReference type="EMBL" id="NUY06060.1"/>
    </source>
</evidence>
<evidence type="ECO:0000313" key="2">
    <source>
        <dbReference type="Proteomes" id="UP000594380"/>
    </source>
</evidence>
<dbReference type="EMBL" id="JAALDK010000004">
    <property type="protein sequence ID" value="NUY06060.1"/>
    <property type="molecule type" value="Genomic_DNA"/>
</dbReference>
<name>A0A7Y6K9W6_9BURK</name>
<accession>A0A7Y6K9W6</accession>
<dbReference type="Proteomes" id="UP000594380">
    <property type="component" value="Unassembled WGS sequence"/>
</dbReference>
<sequence>MIIPVVGASSPAPVNAANSQPTQLFSSEDPMAIAAPIAGMAAMEAEMQALQLAAMQFQMFEQKLNLENAITNAEAQFSNGLSDSLKSAAK</sequence>
<protein>
    <submittedName>
        <fullName evidence="1">Uncharacterized protein</fullName>
    </submittedName>
</protein>
<organism evidence="1 2">
    <name type="scientific">Paraburkholderia youngii</name>
    <dbReference type="NCBI Taxonomy" id="2782701"/>
    <lineage>
        <taxon>Bacteria</taxon>
        <taxon>Pseudomonadati</taxon>
        <taxon>Pseudomonadota</taxon>
        <taxon>Betaproteobacteria</taxon>
        <taxon>Burkholderiales</taxon>
        <taxon>Burkholderiaceae</taxon>
        <taxon>Paraburkholderia</taxon>
    </lineage>
</organism>
<dbReference type="AlphaFoldDB" id="A0A7Y6K9W6"/>
<proteinExistence type="predicted"/>